<dbReference type="PANTHER" id="PTHR43649:SF30">
    <property type="entry name" value="ABC TRANSPORTER SUBSTRATE-BINDING PROTEIN"/>
    <property type="match status" value="1"/>
</dbReference>
<dbReference type="Gene3D" id="3.40.190.10">
    <property type="entry name" value="Periplasmic binding protein-like II"/>
    <property type="match status" value="1"/>
</dbReference>
<dbReference type="CDD" id="cd14748">
    <property type="entry name" value="PBP2_UgpB"/>
    <property type="match status" value="1"/>
</dbReference>
<gene>
    <name evidence="1" type="ORF">AVDCRST_MAG77-2344</name>
</gene>
<evidence type="ECO:0000313" key="1">
    <source>
        <dbReference type="EMBL" id="CAA9256320.1"/>
    </source>
</evidence>
<dbReference type="EMBL" id="CADCTC010000143">
    <property type="protein sequence ID" value="CAA9256320.1"/>
    <property type="molecule type" value="Genomic_DNA"/>
</dbReference>
<dbReference type="InterPro" id="IPR050490">
    <property type="entry name" value="Bact_solute-bd_prot1"/>
</dbReference>
<dbReference type="InterPro" id="IPR006311">
    <property type="entry name" value="TAT_signal"/>
</dbReference>
<dbReference type="AlphaFoldDB" id="A0A6J4IPM0"/>
<dbReference type="PANTHER" id="PTHR43649">
    <property type="entry name" value="ARABINOSE-BINDING PROTEIN-RELATED"/>
    <property type="match status" value="1"/>
</dbReference>
<protein>
    <recommendedName>
        <fullName evidence="2">Glycerol-3-phosphate ABC transporter, substrate-binding protein UgpB</fullName>
    </recommendedName>
</protein>
<dbReference type="PROSITE" id="PS51318">
    <property type="entry name" value="TAT"/>
    <property type="match status" value="1"/>
</dbReference>
<dbReference type="InterPro" id="IPR006059">
    <property type="entry name" value="SBP"/>
</dbReference>
<accession>A0A6J4IPM0</accession>
<reference evidence="1" key="1">
    <citation type="submission" date="2020-02" db="EMBL/GenBank/DDBJ databases">
        <authorList>
            <person name="Meier V. D."/>
        </authorList>
    </citation>
    <scope>NUCLEOTIDE SEQUENCE</scope>
    <source>
        <strain evidence="1">AVDCRST_MAG77</strain>
    </source>
</reference>
<sequence>MATQAHTADDTMAPADAAGMSRRSMLRTLAGIAAVPALAACATGGGQGSGAGQASERLGPNGFTFKQPVQLTYWKSLEGPRHEAQVKLTDDFNASRQDVKVALEHVGNYAQGAEKFTAVLAANTPPDVMMLTVDTFMPGFARMGALQPLDEYGKADKSAKMETYVPGFIKNGTINGKLFQVPLARSTPVLYYNKDHFRSAGLPETPPNTWEQVLDLAQKLTRSAPLQPDAADGLKAAFPVAGYWWTFQAATWAFGGKLSDDKFVPSVTQPETVQAMQFLQDMVVRHRVARAYRTVGPSSTAFQQGQLSFLVESTAVLSEVQTKTAAQVGAAFMPQQKQRAVPGGGAGLSIVNSIPVEKKEAGWEFMKSITTTPNTVYFSKMTGYMVVRTDAEKNQEFQDYLKQTPNAKVTFDQMQFVRTQDSIGEAPGAPAAIEDSIREVMIEGKNVKTVLEELQRKLTNLAAEVRK</sequence>
<dbReference type="SUPFAM" id="SSF53850">
    <property type="entry name" value="Periplasmic binding protein-like II"/>
    <property type="match status" value="1"/>
</dbReference>
<organism evidence="1">
    <name type="scientific">uncultured Chloroflexota bacterium</name>
    <dbReference type="NCBI Taxonomy" id="166587"/>
    <lineage>
        <taxon>Bacteria</taxon>
        <taxon>Bacillati</taxon>
        <taxon>Chloroflexota</taxon>
        <taxon>environmental samples</taxon>
    </lineage>
</organism>
<name>A0A6J4IPM0_9CHLR</name>
<proteinExistence type="predicted"/>
<evidence type="ECO:0008006" key="2">
    <source>
        <dbReference type="Google" id="ProtNLM"/>
    </source>
</evidence>
<dbReference type="Pfam" id="PF13416">
    <property type="entry name" value="SBP_bac_8"/>
    <property type="match status" value="1"/>
</dbReference>